<comment type="caution">
    <text evidence="2">The sequence shown here is derived from an EMBL/GenBank/DDBJ whole genome shotgun (WGS) entry which is preliminary data.</text>
</comment>
<evidence type="ECO:0000313" key="2">
    <source>
        <dbReference type="EMBL" id="GIY86141.1"/>
    </source>
</evidence>
<gene>
    <name evidence="2" type="ORF">CDAR_186021</name>
</gene>
<dbReference type="EMBL" id="BPLQ01015148">
    <property type="protein sequence ID" value="GIY86141.1"/>
    <property type="molecule type" value="Genomic_DNA"/>
</dbReference>
<feature type="region of interest" description="Disordered" evidence="1">
    <location>
        <begin position="1"/>
        <end position="35"/>
    </location>
</feature>
<accession>A0AAV4WUG5</accession>
<reference evidence="2 3" key="1">
    <citation type="submission" date="2021-06" db="EMBL/GenBank/DDBJ databases">
        <title>Caerostris darwini draft genome.</title>
        <authorList>
            <person name="Kono N."/>
            <person name="Arakawa K."/>
        </authorList>
    </citation>
    <scope>NUCLEOTIDE SEQUENCE [LARGE SCALE GENOMIC DNA]</scope>
</reference>
<feature type="compositionally biased region" description="Basic and acidic residues" evidence="1">
    <location>
        <begin position="23"/>
        <end position="35"/>
    </location>
</feature>
<protein>
    <submittedName>
        <fullName evidence="2">Uncharacterized protein</fullName>
    </submittedName>
</protein>
<keyword evidence="3" id="KW-1185">Reference proteome</keyword>
<name>A0AAV4WUG5_9ARAC</name>
<feature type="region of interest" description="Disordered" evidence="1">
    <location>
        <begin position="57"/>
        <end position="89"/>
    </location>
</feature>
<proteinExistence type="predicted"/>
<sequence>MSRGAHKGMKNAGIVYRRKGRRRGGEGGDQEEKKNHFTMPTWRLLSLPTHVVRGLFPYGNKNQWDKTQPSGDKTKTKWVQTGQSDDQTT</sequence>
<evidence type="ECO:0000256" key="1">
    <source>
        <dbReference type="SAM" id="MobiDB-lite"/>
    </source>
</evidence>
<organism evidence="2 3">
    <name type="scientific">Caerostris darwini</name>
    <dbReference type="NCBI Taxonomy" id="1538125"/>
    <lineage>
        <taxon>Eukaryota</taxon>
        <taxon>Metazoa</taxon>
        <taxon>Ecdysozoa</taxon>
        <taxon>Arthropoda</taxon>
        <taxon>Chelicerata</taxon>
        <taxon>Arachnida</taxon>
        <taxon>Araneae</taxon>
        <taxon>Araneomorphae</taxon>
        <taxon>Entelegynae</taxon>
        <taxon>Araneoidea</taxon>
        <taxon>Araneidae</taxon>
        <taxon>Caerostris</taxon>
    </lineage>
</organism>
<dbReference type="Proteomes" id="UP001054837">
    <property type="component" value="Unassembled WGS sequence"/>
</dbReference>
<dbReference type="AlphaFoldDB" id="A0AAV4WUG5"/>
<feature type="compositionally biased region" description="Polar residues" evidence="1">
    <location>
        <begin position="60"/>
        <end position="89"/>
    </location>
</feature>
<evidence type="ECO:0000313" key="3">
    <source>
        <dbReference type="Proteomes" id="UP001054837"/>
    </source>
</evidence>